<evidence type="ECO:0000313" key="3">
    <source>
        <dbReference type="EMBL" id="GIL83146.1"/>
    </source>
</evidence>
<dbReference type="EMBL" id="BNCQ01000023">
    <property type="protein sequence ID" value="GIM07253.1"/>
    <property type="molecule type" value="Genomic_DNA"/>
</dbReference>
<protein>
    <submittedName>
        <fullName evidence="3">Uncharacterized protein</fullName>
    </submittedName>
</protein>
<dbReference type="AlphaFoldDB" id="A0A8J4CHI1"/>
<dbReference type="Proteomes" id="UP000722791">
    <property type="component" value="Unassembled WGS sequence"/>
</dbReference>
<gene>
    <name evidence="3" type="ORF">Vretifemale_11958</name>
    <name evidence="4" type="ORF">Vretimale_11453</name>
</gene>
<keyword evidence="2" id="KW-1133">Transmembrane helix</keyword>
<accession>A0A8J4CHI1</accession>
<feature type="compositionally biased region" description="Low complexity" evidence="1">
    <location>
        <begin position="910"/>
        <end position="926"/>
    </location>
</feature>
<proteinExistence type="predicted"/>
<reference evidence="3" key="1">
    <citation type="journal article" date="2021" name="Proc. Natl. Acad. Sci. U.S.A.">
        <title>Three genomes in the algal genus Volvox reveal the fate of a haploid sex-determining region after a transition to homothallism.</title>
        <authorList>
            <person name="Yamamoto K."/>
            <person name="Hamaji T."/>
            <person name="Kawai-Toyooka H."/>
            <person name="Matsuzaki R."/>
            <person name="Takahashi F."/>
            <person name="Nishimura Y."/>
            <person name="Kawachi M."/>
            <person name="Noguchi H."/>
            <person name="Minakuchi Y."/>
            <person name="Umen J.G."/>
            <person name="Toyoda A."/>
            <person name="Nozaki H."/>
        </authorList>
    </citation>
    <scope>NUCLEOTIDE SEQUENCE</scope>
    <source>
        <strain evidence="4">NIES-3785</strain>
        <strain evidence="3">NIES-3786</strain>
    </source>
</reference>
<sequence length="1155" mass="117992">MRSRCRRSDAATGVNDRYLHLIAISLAVAAGGFTLALGIVGKGRRRGRQDRGKVTQCTGSACKVAIHESNDQVFGSVLSQTQFCPERRSEDASWDIQAHLRDVQASPPDCSLTQGVDGLDTRDSDTDTHTDATLPTVLESPTAAGGVVSELRTDGLACFGHVQLGFEPVANAPTTGELVYPALYDTSVNEHRLSSGSEVLFTSLTTDTFTASGLPCILHDCVHSASTLTEQPSAKSWASADGVSLDGLIQHDDGVIDPYDSREGFPSSSDGLDILFDSDALQRNDGLGPPDAQNLLTPAAEALRNDALQVQVAASTIFGELQEGLILRTCLQEGLGPPADGGLQEGLILHGEDSLVRSHLGERCRRHNGGIGDGGLGGGDDGGSDDCERPPGPNLDLDTSSRVDIIAADTNLGSPLDTHHGGNSSDVAISGGIGAGRSSCCRLAKIYNGRGSALRTEDASTGSCLNDFRSSLEVNGGVDVLVTVAIGNPLFAKDAPNTPIASAGPSASRVGWRTASPASHDAGPAANSASFGNTVGGPPHDSGDGHNGRARRHLSFAPVFFTIDNPCFVGAPAATVFNPCFSAAEWGGAVPAVNIDLPAYTADSAAGLSGVGGSDDVLAAETAAAAAAGRVRWHPCNPLAAAAAAATAAGMQCMQGGPSAAAVAAALQPQQLQPVAAGTMTAMMAAVDRSGGELQRNPVAVPFWGQCLDIPYAGRRYAANEQQQQYQGQQQGQEHDGQRLGARTSSISGEAAAAGVEVVETEVVKDQKMKATYPLASSDLAAPMTPAKQPPPLAAPLPTSPTSPISVNSTSPLPSLAAEWTPRPPSEISDPIATASAVRAAAVVAADNIASVSSTAAAATAPTMIEACGGRGPSRHPNLGHVPGPARCYSRPRHQSPRPAVLPLSSSPARQQQGGQHHVEQQQQRQLICGSPEMSARSALTGTGRSTSRGPPSAATTAGASSSPRRPPWRPTTTTGTETGTGSAAKSSWPAVSADNGNMNPAVTAATTAADAFTGNARCGGMQRLLVGPAAAAMGAGPLGAATARPPFRPASKYGRGFQPIARGGGGETTKMTMTAAAAGLIHVLADCKLAEGVSNLPSYMRPTQASLAAASWGGSGGGGSSKSTARPRGGGDVMAAVGERKAQDRQDPNRPRWR</sequence>
<dbReference type="OrthoDB" id="10580356at2759"/>
<feature type="transmembrane region" description="Helical" evidence="2">
    <location>
        <begin position="21"/>
        <end position="41"/>
    </location>
</feature>
<feature type="compositionally biased region" description="Gly residues" evidence="1">
    <location>
        <begin position="369"/>
        <end position="381"/>
    </location>
</feature>
<dbReference type="EMBL" id="BNCP01000026">
    <property type="protein sequence ID" value="GIL83146.1"/>
    <property type="molecule type" value="Genomic_DNA"/>
</dbReference>
<feature type="compositionally biased region" description="Low complexity" evidence="1">
    <location>
        <begin position="722"/>
        <end position="732"/>
    </location>
</feature>
<feature type="compositionally biased region" description="Low complexity" evidence="1">
    <location>
        <begin position="971"/>
        <end position="985"/>
    </location>
</feature>
<organism evidence="3 5">
    <name type="scientific">Volvox reticuliferus</name>
    <dbReference type="NCBI Taxonomy" id="1737510"/>
    <lineage>
        <taxon>Eukaryota</taxon>
        <taxon>Viridiplantae</taxon>
        <taxon>Chlorophyta</taxon>
        <taxon>core chlorophytes</taxon>
        <taxon>Chlorophyceae</taxon>
        <taxon>CS clade</taxon>
        <taxon>Chlamydomonadales</taxon>
        <taxon>Volvocaceae</taxon>
        <taxon>Volvox</taxon>
    </lineage>
</organism>
<dbReference type="Proteomes" id="UP000747110">
    <property type="component" value="Unassembled WGS sequence"/>
</dbReference>
<evidence type="ECO:0000256" key="1">
    <source>
        <dbReference type="SAM" id="MobiDB-lite"/>
    </source>
</evidence>
<keyword evidence="5" id="KW-1185">Reference proteome</keyword>
<feature type="compositionally biased region" description="Polar residues" evidence="1">
    <location>
        <begin position="938"/>
        <end position="948"/>
    </location>
</feature>
<feature type="compositionally biased region" description="Basic and acidic residues" evidence="1">
    <location>
        <begin position="1139"/>
        <end position="1155"/>
    </location>
</feature>
<feature type="region of interest" description="Disordered" evidence="1">
    <location>
        <begin position="1110"/>
        <end position="1155"/>
    </location>
</feature>
<keyword evidence="2" id="KW-0812">Transmembrane</keyword>
<keyword evidence="2" id="KW-0472">Membrane</keyword>
<evidence type="ECO:0000256" key="2">
    <source>
        <dbReference type="SAM" id="Phobius"/>
    </source>
</evidence>
<feature type="compositionally biased region" description="Low complexity" evidence="1">
    <location>
        <begin position="949"/>
        <end position="964"/>
    </location>
</feature>
<feature type="region of interest" description="Disordered" evidence="1">
    <location>
        <begin position="502"/>
        <end position="549"/>
    </location>
</feature>
<evidence type="ECO:0000313" key="4">
    <source>
        <dbReference type="EMBL" id="GIM07253.1"/>
    </source>
</evidence>
<feature type="region of interest" description="Disordered" evidence="1">
    <location>
        <begin position="367"/>
        <end position="399"/>
    </location>
</feature>
<comment type="caution">
    <text evidence="3">The sequence shown here is derived from an EMBL/GenBank/DDBJ whole genome shotgun (WGS) entry which is preliminary data.</text>
</comment>
<evidence type="ECO:0000313" key="5">
    <source>
        <dbReference type="Proteomes" id="UP000747110"/>
    </source>
</evidence>
<name>A0A8J4CHI1_9CHLO</name>
<feature type="region of interest" description="Disordered" evidence="1">
    <location>
        <begin position="869"/>
        <end position="995"/>
    </location>
</feature>
<feature type="region of interest" description="Disordered" evidence="1">
    <location>
        <begin position="719"/>
        <end position="743"/>
    </location>
</feature>